<keyword evidence="3" id="KW-1185">Reference proteome</keyword>
<protein>
    <submittedName>
        <fullName evidence="2">Uncharacterized protein</fullName>
    </submittedName>
</protein>
<accession>A0ABW6LXK7</accession>
<feature type="region of interest" description="Disordered" evidence="1">
    <location>
        <begin position="1"/>
        <end position="21"/>
    </location>
</feature>
<dbReference type="RefSeq" id="WP_388104107.1">
    <property type="nucleotide sequence ID" value="NZ_JBIAHM010000002.1"/>
</dbReference>
<gene>
    <name evidence="2" type="ORF">ACFYNQ_08580</name>
</gene>
<sequence>MSEADCPAAPPGISESGRGAVDAGRVEVGAGRDDLVDSVHDVVIDPNVSRSELIVKVPSRARPRITEVTAQ</sequence>
<evidence type="ECO:0000313" key="3">
    <source>
        <dbReference type="Proteomes" id="UP001601303"/>
    </source>
</evidence>
<name>A0ABW6LXK7_9ACTN</name>
<evidence type="ECO:0000256" key="1">
    <source>
        <dbReference type="SAM" id="MobiDB-lite"/>
    </source>
</evidence>
<reference evidence="2 3" key="1">
    <citation type="submission" date="2024-10" db="EMBL/GenBank/DDBJ databases">
        <title>The Natural Products Discovery Center: Release of the First 8490 Sequenced Strains for Exploring Actinobacteria Biosynthetic Diversity.</title>
        <authorList>
            <person name="Kalkreuter E."/>
            <person name="Kautsar S.A."/>
            <person name="Yang D."/>
            <person name="Bader C.D."/>
            <person name="Teijaro C.N."/>
            <person name="Fluegel L."/>
            <person name="Davis C.M."/>
            <person name="Simpson J.R."/>
            <person name="Lauterbach L."/>
            <person name="Steele A.D."/>
            <person name="Gui C."/>
            <person name="Meng S."/>
            <person name="Li G."/>
            <person name="Viehrig K."/>
            <person name="Ye F."/>
            <person name="Su P."/>
            <person name="Kiefer A.F."/>
            <person name="Nichols A."/>
            <person name="Cepeda A.J."/>
            <person name="Yan W."/>
            <person name="Fan B."/>
            <person name="Jiang Y."/>
            <person name="Adhikari A."/>
            <person name="Zheng C.-J."/>
            <person name="Schuster L."/>
            <person name="Cowan T.M."/>
            <person name="Smanski M.J."/>
            <person name="Chevrette M.G."/>
            <person name="De Carvalho L.P.S."/>
            <person name="Shen B."/>
        </authorList>
    </citation>
    <scope>NUCLEOTIDE SEQUENCE [LARGE SCALE GENOMIC DNA]</scope>
    <source>
        <strain evidence="2 3">NPDC006488</strain>
    </source>
</reference>
<organism evidence="2 3">
    <name type="scientific">Streptomyces hokutonensis</name>
    <dbReference type="NCBI Taxonomy" id="1306990"/>
    <lineage>
        <taxon>Bacteria</taxon>
        <taxon>Bacillati</taxon>
        <taxon>Actinomycetota</taxon>
        <taxon>Actinomycetes</taxon>
        <taxon>Kitasatosporales</taxon>
        <taxon>Streptomycetaceae</taxon>
        <taxon>Streptomyces</taxon>
    </lineage>
</organism>
<comment type="caution">
    <text evidence="2">The sequence shown here is derived from an EMBL/GenBank/DDBJ whole genome shotgun (WGS) entry which is preliminary data.</text>
</comment>
<evidence type="ECO:0000313" key="2">
    <source>
        <dbReference type="EMBL" id="MFE9598626.1"/>
    </source>
</evidence>
<dbReference type="Proteomes" id="UP001601303">
    <property type="component" value="Unassembled WGS sequence"/>
</dbReference>
<proteinExistence type="predicted"/>
<dbReference type="EMBL" id="JBIAHM010000002">
    <property type="protein sequence ID" value="MFE9598626.1"/>
    <property type="molecule type" value="Genomic_DNA"/>
</dbReference>